<dbReference type="InterPro" id="IPR052159">
    <property type="entry name" value="Competence_DNA_uptake"/>
</dbReference>
<evidence type="ECO:0000313" key="3">
    <source>
        <dbReference type="Proteomes" id="UP001164733"/>
    </source>
</evidence>
<dbReference type="PANTHER" id="PTHR30619:SF7">
    <property type="entry name" value="BETA-LACTAMASE DOMAIN PROTEIN"/>
    <property type="match status" value="1"/>
</dbReference>
<feature type="domain" description="Metallo-beta-lactamase" evidence="1">
    <location>
        <begin position="51"/>
        <end position="244"/>
    </location>
</feature>
<dbReference type="RefSeq" id="WP_216128060.1">
    <property type="nucleotide sequence ID" value="NZ_CP086242.1"/>
</dbReference>
<dbReference type="PANTHER" id="PTHR30619">
    <property type="entry name" value="DNA INTERNALIZATION/COMPETENCE PROTEIN COMEC/REC2"/>
    <property type="match status" value="1"/>
</dbReference>
<sequence>MRNMKKNLIFVFGLFLIFGLIGCTSTSKNTAAISSVVGAGELKVHFIDVGQADSILVQQGNSNMLIDAGNNGDAQTIKSYLNSQGVKSLDVVVGTHVHEDHIGSMDYIINSFQVGKVFFPKQTSTTNIFKSFVSAVKNKGLKLTAPSVGSTFKIGEATITILAPNGSDCEDPNDYSIVVKVTFKSTSFLLTGDAEAVSESQMLSKGLDLSATVLKVGHHGSKSSTGQGFLDKVNPKYAVISVGQGNSYGHPAQNTMNRLKAKGIAVYRTDENGTIVATSDGNKVKFNTNQGSYNGIDSGSAKITTTQASSQDQSVTVYASKTGTKYHVDGCSSLSKSKIPISLSDAKSKGLTPCSKCKPPQ</sequence>
<dbReference type="EMBL" id="CP086242">
    <property type="protein sequence ID" value="WAG63326.1"/>
    <property type="molecule type" value="Genomic_DNA"/>
</dbReference>
<dbReference type="Pfam" id="PF00753">
    <property type="entry name" value="Lactamase_B"/>
    <property type="match status" value="1"/>
</dbReference>
<reference evidence="2" key="1">
    <citation type="submission" date="2021-11" db="EMBL/GenBank/DDBJ databases">
        <title>Clostridia strains as spoilage organisms.</title>
        <authorList>
            <person name="Wambui J."/>
            <person name="Stevens M.J.A."/>
            <person name="Stephan R."/>
        </authorList>
    </citation>
    <scope>NUCLEOTIDE SEQUENCE</scope>
    <source>
        <strain evidence="2">CF009</strain>
        <plasmid evidence="2">pCF009-c</plasmid>
    </source>
</reference>
<geneLocation type="plasmid" evidence="2 3">
    <name>pCF009-c</name>
</geneLocation>
<evidence type="ECO:0000259" key="1">
    <source>
        <dbReference type="SMART" id="SM00849"/>
    </source>
</evidence>
<dbReference type="SMART" id="SM00849">
    <property type="entry name" value="Lactamase_B"/>
    <property type="match status" value="1"/>
</dbReference>
<dbReference type="InterPro" id="IPR001279">
    <property type="entry name" value="Metallo-B-lactamas"/>
</dbReference>
<dbReference type="Proteomes" id="UP001164733">
    <property type="component" value="Plasmid pCF009-c"/>
</dbReference>
<organism evidence="2 3">
    <name type="scientific">Clostridium estertheticum</name>
    <dbReference type="NCBI Taxonomy" id="238834"/>
    <lineage>
        <taxon>Bacteria</taxon>
        <taxon>Bacillati</taxon>
        <taxon>Bacillota</taxon>
        <taxon>Clostridia</taxon>
        <taxon>Eubacteriales</taxon>
        <taxon>Clostridiaceae</taxon>
        <taxon>Clostridium</taxon>
    </lineage>
</organism>
<accession>A0AA47ENW5</accession>
<dbReference type="CDD" id="cd07731">
    <property type="entry name" value="ComA-like_MBL-fold"/>
    <property type="match status" value="1"/>
</dbReference>
<dbReference type="InterPro" id="IPR035681">
    <property type="entry name" value="ComA-like_MBL"/>
</dbReference>
<dbReference type="PROSITE" id="PS51257">
    <property type="entry name" value="PROKAR_LIPOPROTEIN"/>
    <property type="match status" value="1"/>
</dbReference>
<protein>
    <submittedName>
        <fullName evidence="2">MBL fold metallo-hydrolase</fullName>
    </submittedName>
</protein>
<keyword evidence="2" id="KW-0614">Plasmid</keyword>
<proteinExistence type="predicted"/>
<evidence type="ECO:0000313" key="2">
    <source>
        <dbReference type="EMBL" id="WAG63326.1"/>
    </source>
</evidence>
<gene>
    <name evidence="2" type="ORF">LL038_25505</name>
</gene>
<name>A0AA47ENW5_9CLOT</name>
<dbReference type="AlphaFoldDB" id="A0AA47ENW5"/>